<dbReference type="AlphaFoldDB" id="A0A0U3FPW4"/>
<evidence type="ECO:0000313" key="2">
    <source>
        <dbReference type="EMBL" id="ALU32220.1"/>
    </source>
</evidence>
<dbReference type="Proteomes" id="UP000060043">
    <property type="component" value="Chromosome"/>
</dbReference>
<accession>A0A0U3FPW4</accession>
<evidence type="ECO:0000313" key="1">
    <source>
        <dbReference type="EMBL" id="ALU29491.1"/>
    </source>
</evidence>
<gene>
    <name evidence="1" type="ORF">ATY89_05705</name>
    <name evidence="2" type="ORF">ATZ20_08730</name>
</gene>
<reference evidence="3 4" key="1">
    <citation type="submission" date="2015-12" db="EMBL/GenBank/DDBJ databases">
        <title>A stable core within a dynamic pangenome in Sulfolobus acidocaldarius.</title>
        <authorList>
            <person name="Anderson R."/>
            <person name="Kouris A."/>
            <person name="Seward C."/>
            <person name="Campbell K."/>
            <person name="Whitaker R."/>
        </authorList>
    </citation>
    <scope>NUCLEOTIDE SEQUENCE [LARGE SCALE GENOMIC DNA]</scope>
    <source>
        <strain evidence="1 4">GG12-C01-09</strain>
        <strain evidence="2 3">NG05B_CO5_07</strain>
    </source>
</reference>
<organism evidence="1 4">
    <name type="scientific">Sulfolobus acidocaldarius</name>
    <dbReference type="NCBI Taxonomy" id="2285"/>
    <lineage>
        <taxon>Archaea</taxon>
        <taxon>Thermoproteota</taxon>
        <taxon>Thermoprotei</taxon>
        <taxon>Sulfolobales</taxon>
        <taxon>Sulfolobaceae</taxon>
        <taxon>Sulfolobus</taxon>
    </lineage>
</organism>
<protein>
    <submittedName>
        <fullName evidence="1">Uncharacterized protein</fullName>
    </submittedName>
</protein>
<dbReference type="Proteomes" id="UP000065473">
    <property type="component" value="Chromosome"/>
</dbReference>
<sequence>MSSDNIVFMTEPHENSITWRVSSREKMVIKKILKLKHGLNRPKLYFFHETFVGGELFHYCKYESELIFAYIVFRRESKKCDSFHLRFNLKGEVLKW</sequence>
<evidence type="ECO:0000313" key="3">
    <source>
        <dbReference type="Proteomes" id="UP000060043"/>
    </source>
</evidence>
<evidence type="ECO:0000313" key="4">
    <source>
        <dbReference type="Proteomes" id="UP000065473"/>
    </source>
</evidence>
<proteinExistence type="predicted"/>
<dbReference type="EMBL" id="CP013694">
    <property type="protein sequence ID" value="ALU29491.1"/>
    <property type="molecule type" value="Genomic_DNA"/>
</dbReference>
<dbReference type="EMBL" id="CP013695">
    <property type="protein sequence ID" value="ALU32220.1"/>
    <property type="molecule type" value="Genomic_DNA"/>
</dbReference>
<name>A0A0U3FPW4_9CREN</name>